<dbReference type="SMART" id="SM00901">
    <property type="entry name" value="FRG"/>
    <property type="match status" value="1"/>
</dbReference>
<dbReference type="InterPro" id="IPR014966">
    <property type="entry name" value="FRG-dom"/>
</dbReference>
<dbReference type="EMBL" id="AJYB01000116">
    <property type="protein sequence ID" value="EIM04957.1"/>
    <property type="molecule type" value="Genomic_DNA"/>
</dbReference>
<proteinExistence type="predicted"/>
<evidence type="ECO:0000313" key="3">
    <source>
        <dbReference type="Proteomes" id="UP000004725"/>
    </source>
</evidence>
<evidence type="ECO:0000259" key="1">
    <source>
        <dbReference type="SMART" id="SM00901"/>
    </source>
</evidence>
<dbReference type="AlphaFoldDB" id="A0AA87IIU5"/>
<name>A0AA87IIU5_9BACL</name>
<organism evidence="2 3">
    <name type="scientific">Planococcus antarcticus DSM 14505</name>
    <dbReference type="NCBI Taxonomy" id="1185653"/>
    <lineage>
        <taxon>Bacteria</taxon>
        <taxon>Bacillati</taxon>
        <taxon>Bacillota</taxon>
        <taxon>Bacilli</taxon>
        <taxon>Bacillales</taxon>
        <taxon>Caryophanaceae</taxon>
        <taxon>Planococcus</taxon>
    </lineage>
</organism>
<evidence type="ECO:0000313" key="2">
    <source>
        <dbReference type="EMBL" id="EIM04957.1"/>
    </source>
</evidence>
<reference evidence="2 3" key="1">
    <citation type="journal article" date="2012" name="J. Bacteriol.">
        <title>Genome Sequence of the Antarctic Psychrophile Bacterium Planococcus antarcticus DSM 14505.</title>
        <authorList>
            <person name="Margolles A."/>
            <person name="Gueimonde M."/>
            <person name="Sanchez B."/>
        </authorList>
    </citation>
    <scope>NUCLEOTIDE SEQUENCE [LARGE SCALE GENOMIC DNA]</scope>
    <source>
        <strain evidence="2 3">DSM 14505</strain>
    </source>
</reference>
<dbReference type="Pfam" id="PF08867">
    <property type="entry name" value="FRG"/>
    <property type="match status" value="1"/>
</dbReference>
<protein>
    <recommendedName>
        <fullName evidence="1">FRG domain-containing protein</fullName>
    </recommendedName>
</protein>
<dbReference type="Proteomes" id="UP000004725">
    <property type="component" value="Unassembled WGS sequence"/>
</dbReference>
<gene>
    <name evidence="2" type="ORF">A1A1_18697</name>
</gene>
<dbReference type="RefSeq" id="WP_006831666.1">
    <property type="nucleotide sequence ID" value="NZ_AJYB01000116.1"/>
</dbReference>
<sequence length="183" mass="21690">MKEPAKNLKEIKNAVDEFKNRIKRENGIWYRGVVNSTFDLIPSLQRSLPRGTYHAKIVEIEKKMFEIFKETPELQGHQYTDWELLYLMQHFGVKTRFLDWSYSALVSLFFATYNWDKKQNARIWLLDPHLLNEVYLKESAIVSPKKEKAYFNFLDSFTIDNSIYAFDGYGLNYQGINKRIAAQ</sequence>
<accession>A0AA87IIU5</accession>
<comment type="caution">
    <text evidence="2">The sequence shown here is derived from an EMBL/GenBank/DDBJ whole genome shotgun (WGS) entry which is preliminary data.</text>
</comment>
<feature type="domain" description="FRG" evidence="1">
    <location>
        <begin position="24"/>
        <end position="124"/>
    </location>
</feature>